<feature type="transmembrane region" description="Helical" evidence="5">
    <location>
        <begin position="169"/>
        <end position="186"/>
    </location>
</feature>
<evidence type="ECO:0000256" key="5">
    <source>
        <dbReference type="SAM" id="Phobius"/>
    </source>
</evidence>
<dbReference type="EMBL" id="JACEEZ010021756">
    <property type="protein sequence ID" value="KAG0713113.1"/>
    <property type="molecule type" value="Genomic_DNA"/>
</dbReference>
<dbReference type="GO" id="GO:0016020">
    <property type="term" value="C:membrane"/>
    <property type="evidence" value="ECO:0007669"/>
    <property type="project" value="UniProtKB-SubCell"/>
</dbReference>
<dbReference type="Proteomes" id="UP000770661">
    <property type="component" value="Unassembled WGS sequence"/>
</dbReference>
<keyword evidence="4 5" id="KW-0472">Membrane</keyword>
<keyword evidence="2 5" id="KW-0812">Transmembrane</keyword>
<feature type="transmembrane region" description="Helical" evidence="5">
    <location>
        <begin position="438"/>
        <end position="457"/>
    </location>
</feature>
<sequence length="463" mass="50817">MSYQVLGVTPPHWCLPGPLAAAHWTPDQVYSLVVPQGVAEEDQGCQMYNYNYTLAASLGFAASLANTSRLHDGARTIAACSTRYFNSTYSTTVTEWDLVCERRALYSTTFSVTHVLRMVSCMSQGIVIDAFGRGRCAKICGTLYLVSCLLAACMPSLQLYLLLRGLVAVFEHYLYVACFVLSLELCTPKQRSLVGNLFAVPYALGYMALPGVALLVKDWRPLQLALSSPALFLLAYHWLLPESPRWLVTSGRLTEAADVLTQAAKVNGNPPLPRDRLMAALVAMHAKKENESRKKRHSVNRSDANTCHGVLPRRRVSQQGRKAWRWCGDVGNSVRSLVSSPRLVVVTLIVFYIWFTAAFTYYGISLYSVNLRKKPNAGLYLIGGPHYSCLLLLQGLAPEGPVWPRVVASLVGKVTSAACYQLAYLLTGELYPTGVRSLAISLASVFSSIGAAVSSYLNDLLVR</sequence>
<organism evidence="6 7">
    <name type="scientific">Chionoecetes opilio</name>
    <name type="common">Atlantic snow crab</name>
    <name type="synonym">Cancer opilio</name>
    <dbReference type="NCBI Taxonomy" id="41210"/>
    <lineage>
        <taxon>Eukaryota</taxon>
        <taxon>Metazoa</taxon>
        <taxon>Ecdysozoa</taxon>
        <taxon>Arthropoda</taxon>
        <taxon>Crustacea</taxon>
        <taxon>Multicrustacea</taxon>
        <taxon>Malacostraca</taxon>
        <taxon>Eumalacostraca</taxon>
        <taxon>Eucarida</taxon>
        <taxon>Decapoda</taxon>
        <taxon>Pleocyemata</taxon>
        <taxon>Brachyura</taxon>
        <taxon>Eubrachyura</taxon>
        <taxon>Majoidea</taxon>
        <taxon>Majidae</taxon>
        <taxon>Chionoecetes</taxon>
    </lineage>
</organism>
<dbReference type="GO" id="GO:0022857">
    <property type="term" value="F:transmembrane transporter activity"/>
    <property type="evidence" value="ECO:0007669"/>
    <property type="project" value="InterPro"/>
</dbReference>
<keyword evidence="7" id="KW-1185">Reference proteome</keyword>
<dbReference type="Gene3D" id="1.20.1250.20">
    <property type="entry name" value="MFS general substrate transporter like domains"/>
    <property type="match status" value="1"/>
</dbReference>
<feature type="transmembrane region" description="Helical" evidence="5">
    <location>
        <begin position="343"/>
        <end position="364"/>
    </location>
</feature>
<evidence type="ECO:0000256" key="4">
    <source>
        <dbReference type="ARBA" id="ARBA00023136"/>
    </source>
</evidence>
<protein>
    <submittedName>
        <fullName evidence="6">Solute carrier family 22 member 3</fullName>
    </submittedName>
</protein>
<name>A0A8J4XS53_CHIOP</name>
<dbReference type="PANTHER" id="PTHR24064">
    <property type="entry name" value="SOLUTE CARRIER FAMILY 22 MEMBER"/>
    <property type="match status" value="1"/>
</dbReference>
<evidence type="ECO:0000256" key="3">
    <source>
        <dbReference type="ARBA" id="ARBA00022989"/>
    </source>
</evidence>
<feature type="transmembrane region" description="Helical" evidence="5">
    <location>
        <begin position="406"/>
        <end position="426"/>
    </location>
</feature>
<comment type="caution">
    <text evidence="6">The sequence shown here is derived from an EMBL/GenBank/DDBJ whole genome shotgun (WGS) entry which is preliminary data.</text>
</comment>
<accession>A0A8J4XS53</accession>
<reference evidence="6" key="1">
    <citation type="submission" date="2020-07" db="EMBL/GenBank/DDBJ databases">
        <title>The High-quality genome of the commercially important snow crab, Chionoecetes opilio.</title>
        <authorList>
            <person name="Jeong J.-H."/>
            <person name="Ryu S."/>
        </authorList>
    </citation>
    <scope>NUCLEOTIDE SEQUENCE</scope>
    <source>
        <strain evidence="6">MADBK_172401_WGS</strain>
        <tissue evidence="6">Digestive gland</tissue>
    </source>
</reference>
<dbReference type="SUPFAM" id="SSF103473">
    <property type="entry name" value="MFS general substrate transporter"/>
    <property type="match status" value="1"/>
</dbReference>
<proteinExistence type="predicted"/>
<keyword evidence="3 5" id="KW-1133">Transmembrane helix</keyword>
<evidence type="ECO:0000313" key="6">
    <source>
        <dbReference type="EMBL" id="KAG0713113.1"/>
    </source>
</evidence>
<dbReference type="InterPro" id="IPR036259">
    <property type="entry name" value="MFS_trans_sf"/>
</dbReference>
<evidence type="ECO:0000256" key="2">
    <source>
        <dbReference type="ARBA" id="ARBA00022692"/>
    </source>
</evidence>
<feature type="transmembrane region" description="Helical" evidence="5">
    <location>
        <begin position="143"/>
        <end position="163"/>
    </location>
</feature>
<comment type="subcellular location">
    <subcellularLocation>
        <location evidence="1">Membrane</location>
        <topology evidence="1">Multi-pass membrane protein</topology>
    </subcellularLocation>
</comment>
<evidence type="ECO:0000256" key="1">
    <source>
        <dbReference type="ARBA" id="ARBA00004141"/>
    </source>
</evidence>
<dbReference type="Pfam" id="PF00083">
    <property type="entry name" value="Sugar_tr"/>
    <property type="match status" value="1"/>
</dbReference>
<gene>
    <name evidence="6" type="primary">Slc22a3_0</name>
    <name evidence="6" type="ORF">GWK47_016926</name>
</gene>
<feature type="transmembrane region" description="Helical" evidence="5">
    <location>
        <begin position="193"/>
        <end position="216"/>
    </location>
</feature>
<dbReference type="InterPro" id="IPR005828">
    <property type="entry name" value="MFS_sugar_transport-like"/>
</dbReference>
<evidence type="ECO:0000313" key="7">
    <source>
        <dbReference type="Proteomes" id="UP000770661"/>
    </source>
</evidence>
<dbReference type="AlphaFoldDB" id="A0A8J4XS53"/>
<dbReference type="OrthoDB" id="6381872at2759"/>